<feature type="region of interest" description="Disordered" evidence="5">
    <location>
        <begin position="726"/>
        <end position="748"/>
    </location>
</feature>
<dbReference type="GO" id="GO:0016787">
    <property type="term" value="F:hydrolase activity"/>
    <property type="evidence" value="ECO:0007669"/>
    <property type="project" value="UniProtKB-KW"/>
</dbReference>
<accession>Q4N0E9</accession>
<dbReference type="InterPro" id="IPR027417">
    <property type="entry name" value="P-loop_NTPase"/>
</dbReference>
<dbReference type="SUPFAM" id="SSF52540">
    <property type="entry name" value="P-loop containing nucleoside triphosphate hydrolases"/>
    <property type="match status" value="1"/>
</dbReference>
<dbReference type="Gene3D" id="3.40.50.300">
    <property type="entry name" value="P-loop containing nucleotide triphosphate hydrolases"/>
    <property type="match status" value="2"/>
</dbReference>
<dbReference type="AlphaFoldDB" id="Q4N0E9"/>
<feature type="region of interest" description="Disordered" evidence="5">
    <location>
        <begin position="787"/>
        <end position="839"/>
    </location>
</feature>
<dbReference type="InParanoid" id="Q4N0E9"/>
<dbReference type="GO" id="GO:0005524">
    <property type="term" value="F:ATP binding"/>
    <property type="evidence" value="ECO:0007669"/>
    <property type="project" value="UniProtKB-KW"/>
</dbReference>
<evidence type="ECO:0000256" key="2">
    <source>
        <dbReference type="ARBA" id="ARBA00022801"/>
    </source>
</evidence>
<dbReference type="SMART" id="SM00487">
    <property type="entry name" value="DEXDc"/>
    <property type="match status" value="1"/>
</dbReference>
<evidence type="ECO:0000259" key="6">
    <source>
        <dbReference type="PROSITE" id="PS51192"/>
    </source>
</evidence>
<organism evidence="8 9">
    <name type="scientific">Theileria parva</name>
    <name type="common">East coast fever infection agent</name>
    <dbReference type="NCBI Taxonomy" id="5875"/>
    <lineage>
        <taxon>Eukaryota</taxon>
        <taxon>Sar</taxon>
        <taxon>Alveolata</taxon>
        <taxon>Apicomplexa</taxon>
        <taxon>Aconoidasida</taxon>
        <taxon>Piroplasmida</taxon>
        <taxon>Theileriidae</taxon>
        <taxon>Theileria</taxon>
    </lineage>
</organism>
<gene>
    <name evidence="8" type="ordered locus">TP03_0195</name>
</gene>
<name>Q4N0E9_THEPA</name>
<reference evidence="8 9" key="1">
    <citation type="journal article" date="2005" name="Science">
        <title>Genome sequence of Theileria parva, a bovine pathogen that transforms lymphocytes.</title>
        <authorList>
            <person name="Gardner M.J."/>
            <person name="Bishop R."/>
            <person name="Shah T."/>
            <person name="de Villiers E.P."/>
            <person name="Carlton J.M."/>
            <person name="Hall N."/>
            <person name="Ren Q."/>
            <person name="Paulsen I.T."/>
            <person name="Pain A."/>
            <person name="Berriman M."/>
            <person name="Wilson R.J.M."/>
            <person name="Sato S."/>
            <person name="Ralph S.A."/>
            <person name="Mann D.J."/>
            <person name="Xiong Z."/>
            <person name="Shallom S.J."/>
            <person name="Weidman J."/>
            <person name="Jiang L."/>
            <person name="Lynn J."/>
            <person name="Weaver B."/>
            <person name="Shoaibi A."/>
            <person name="Domingo A.R."/>
            <person name="Wasawo D."/>
            <person name="Crabtree J."/>
            <person name="Wortman J.R."/>
            <person name="Haas B."/>
            <person name="Angiuoli S.V."/>
            <person name="Creasy T.H."/>
            <person name="Lu C."/>
            <person name="Suh B."/>
            <person name="Silva J.C."/>
            <person name="Utterback T.R."/>
            <person name="Feldblyum T.V."/>
            <person name="Pertea M."/>
            <person name="Allen J."/>
            <person name="Nierman W.C."/>
            <person name="Taracha E.L.N."/>
            <person name="Salzberg S.L."/>
            <person name="White O.R."/>
            <person name="Fitzhugh H.A."/>
            <person name="Morzaria S."/>
            <person name="Venter J.C."/>
            <person name="Fraser C.M."/>
            <person name="Nene V."/>
        </authorList>
    </citation>
    <scope>NUCLEOTIDE SEQUENCE [LARGE SCALE GENOMIC DNA]</scope>
    <source>
        <strain evidence="8 9">Muguga</strain>
    </source>
</reference>
<keyword evidence="3 8" id="KW-0347">Helicase</keyword>
<dbReference type="PROSITE" id="PS51194">
    <property type="entry name" value="HELICASE_CTER"/>
    <property type="match status" value="1"/>
</dbReference>
<keyword evidence="1" id="KW-0547">Nucleotide-binding</keyword>
<evidence type="ECO:0000256" key="5">
    <source>
        <dbReference type="SAM" id="MobiDB-lite"/>
    </source>
</evidence>
<comment type="caution">
    <text evidence="8">The sequence shown here is derived from an EMBL/GenBank/DDBJ whole genome shotgun (WGS) entry which is preliminary data.</text>
</comment>
<dbReference type="InterPro" id="IPR001650">
    <property type="entry name" value="Helicase_C-like"/>
</dbReference>
<dbReference type="GO" id="GO:0005829">
    <property type="term" value="C:cytosol"/>
    <property type="evidence" value="ECO:0007669"/>
    <property type="project" value="TreeGrafter"/>
</dbReference>
<dbReference type="Pfam" id="PF00271">
    <property type="entry name" value="Helicase_C"/>
    <property type="match status" value="1"/>
</dbReference>
<dbReference type="GeneID" id="3500132"/>
<evidence type="ECO:0000256" key="1">
    <source>
        <dbReference type="ARBA" id="ARBA00022741"/>
    </source>
</evidence>
<dbReference type="PANTHER" id="PTHR47959">
    <property type="entry name" value="ATP-DEPENDENT RNA HELICASE RHLE-RELATED"/>
    <property type="match status" value="1"/>
</dbReference>
<dbReference type="InterPro" id="IPR000629">
    <property type="entry name" value="RNA-helicase_DEAD-box_CS"/>
</dbReference>
<feature type="domain" description="Helicase ATP-binding" evidence="6">
    <location>
        <begin position="41"/>
        <end position="217"/>
    </location>
</feature>
<dbReference type="GO" id="GO:0003676">
    <property type="term" value="F:nucleic acid binding"/>
    <property type="evidence" value="ECO:0007669"/>
    <property type="project" value="InterPro"/>
</dbReference>
<feature type="compositionally biased region" description="Basic residues" evidence="5">
    <location>
        <begin position="796"/>
        <end position="824"/>
    </location>
</feature>
<evidence type="ECO:0000313" key="8">
    <source>
        <dbReference type="EMBL" id="EAN30930.1"/>
    </source>
</evidence>
<keyword evidence="4" id="KW-0067">ATP-binding</keyword>
<dbReference type="eggNOG" id="KOG0337">
    <property type="taxonomic scope" value="Eukaryota"/>
</dbReference>
<dbReference type="Pfam" id="PF00270">
    <property type="entry name" value="DEAD"/>
    <property type="match status" value="1"/>
</dbReference>
<dbReference type="KEGG" id="tpv:TP03_0195"/>
<evidence type="ECO:0000256" key="3">
    <source>
        <dbReference type="ARBA" id="ARBA00022806"/>
    </source>
</evidence>
<evidence type="ECO:0000313" key="9">
    <source>
        <dbReference type="Proteomes" id="UP000001949"/>
    </source>
</evidence>
<dbReference type="PANTHER" id="PTHR47959:SF8">
    <property type="entry name" value="RNA HELICASE"/>
    <property type="match status" value="1"/>
</dbReference>
<dbReference type="PROSITE" id="PS00039">
    <property type="entry name" value="DEAD_ATP_HELICASE"/>
    <property type="match status" value="1"/>
</dbReference>
<dbReference type="VEuPathDB" id="PiroplasmaDB:TpMuguga_03g00195"/>
<keyword evidence="2" id="KW-0378">Hydrolase</keyword>
<dbReference type="OMA" id="KYHILFF"/>
<evidence type="ECO:0000256" key="4">
    <source>
        <dbReference type="ARBA" id="ARBA00022840"/>
    </source>
</evidence>
<dbReference type="EMBL" id="AAGK01000005">
    <property type="protein sequence ID" value="EAN30930.1"/>
    <property type="molecule type" value="Genomic_DNA"/>
</dbReference>
<dbReference type="PROSITE" id="PS51192">
    <property type="entry name" value="HELICASE_ATP_BIND_1"/>
    <property type="match status" value="1"/>
</dbReference>
<protein>
    <submittedName>
        <fullName evidence="8">ATP-dependent RNA helicase, putative</fullName>
    </submittedName>
</protein>
<proteinExistence type="predicted"/>
<evidence type="ECO:0000259" key="7">
    <source>
        <dbReference type="PROSITE" id="PS51194"/>
    </source>
</evidence>
<dbReference type="InterPro" id="IPR014001">
    <property type="entry name" value="Helicase_ATP-bd"/>
</dbReference>
<dbReference type="STRING" id="5875.Q4N0E9"/>
<sequence length="839" mass="95189">MAKENAGLGPFGTLGLKKPICLTLQKRLRYDQPSAIQRKTIPHILAGSDVLCIARTGSGKTVAYIAPIVQLLDFHSPVVGVRCLILLPTRELALQVEGVLKKFVNFSNQDDALRVSLLIGGKSVESQFGSLSFNPDIVIATPGRLVYHLEQKSLTLSLLTHLVIDEADKLFEMGFLPDVYKVFAYLPKIKQVILVSATLPTQLSEFVSFGLNEPVLAKLDQDQHINEQLQMSFIFSRNEEKISVLLRLLAKHKDLKTIVFVATRHHVEFFRTLLLKLGYSISCVYGTMDMDNRVIEMSRFRSNKTRILLVTDVASRGLDIPLVDLVINFDFPYSTKLFIHRVGRTARAGRQGLAVSIVTNKDFSFLLQILYKLNKTLLLPISNASNTGNNSDSSANTMADGVNTHTHNTNNISGEVIIIKNDKLFNEAFVGELDNNYCVIGSCHDLNHLIETVNNKISEDPELSAQFRSMQNSYNLYYKTRPSPTHNFIQHSNQFFQLYSSQFLLHLFHPNYLQTTNHTNTTKIVDSENTDNTVGNVDNGKEEYLQYLSNYKPDEKIVQNNISLDSINYMKNFKLYNISSTPNTNNTQNIVDGKNDTTSVENSKFNITSTTINGENAMNIKEKDERLVKDDDKNEIYEESMVLDMVPDNEDLIKKKRYMTKEVWNRRTKKFQHVTVDLYNNNKIISKPTKGTKDNHGGSSGKDKNLFKKWIKKTSRRIQHVGEVENPSISGFGADRTPTKNSLSCDPDLDELKTMFPKHKDIIDAYESNEQLTHKQIRILNKLSNYATTTDSPSKSRNKGKSKTKKKKTSKKEYIKKRTAKILKRGAPNRSKLIVHKKY</sequence>
<dbReference type="InterPro" id="IPR011545">
    <property type="entry name" value="DEAD/DEAH_box_helicase_dom"/>
</dbReference>
<dbReference type="GO" id="GO:0003724">
    <property type="term" value="F:RNA helicase activity"/>
    <property type="evidence" value="ECO:0007669"/>
    <property type="project" value="TreeGrafter"/>
</dbReference>
<feature type="domain" description="Helicase C-terminal" evidence="7">
    <location>
        <begin position="241"/>
        <end position="389"/>
    </location>
</feature>
<dbReference type="SMART" id="SM00490">
    <property type="entry name" value="HELICc"/>
    <property type="match status" value="1"/>
</dbReference>
<keyword evidence="9" id="KW-1185">Reference proteome</keyword>
<dbReference type="CDD" id="cd18787">
    <property type="entry name" value="SF2_C_DEAD"/>
    <property type="match status" value="1"/>
</dbReference>
<dbReference type="Proteomes" id="UP000001949">
    <property type="component" value="Unassembled WGS sequence"/>
</dbReference>
<dbReference type="InterPro" id="IPR050079">
    <property type="entry name" value="DEAD_box_RNA_helicase"/>
</dbReference>